<evidence type="ECO:0000256" key="5">
    <source>
        <dbReference type="ARBA" id="ARBA00022777"/>
    </source>
</evidence>
<dbReference type="Pfam" id="PF01163">
    <property type="entry name" value="RIO1"/>
    <property type="match status" value="1"/>
</dbReference>
<dbReference type="GO" id="GO:0004674">
    <property type="term" value="F:protein serine/threonine kinase activity"/>
    <property type="evidence" value="ECO:0007669"/>
    <property type="project" value="UniProtKB-KW"/>
</dbReference>
<proteinExistence type="predicted"/>
<dbReference type="EC" id="2.7.11.1" evidence="1"/>
<evidence type="ECO:0000313" key="11">
    <source>
        <dbReference type="Proteomes" id="UP000036987"/>
    </source>
</evidence>
<comment type="catalytic activity">
    <reaction evidence="8">
        <text>L-seryl-[protein] + ATP = O-phospho-L-seryl-[protein] + ADP + H(+)</text>
        <dbReference type="Rhea" id="RHEA:17989"/>
        <dbReference type="Rhea" id="RHEA-COMP:9863"/>
        <dbReference type="Rhea" id="RHEA-COMP:11604"/>
        <dbReference type="ChEBI" id="CHEBI:15378"/>
        <dbReference type="ChEBI" id="CHEBI:29999"/>
        <dbReference type="ChEBI" id="CHEBI:30616"/>
        <dbReference type="ChEBI" id="CHEBI:83421"/>
        <dbReference type="ChEBI" id="CHEBI:456216"/>
        <dbReference type="EC" id="2.7.11.1"/>
    </reaction>
</comment>
<evidence type="ECO:0000259" key="9">
    <source>
        <dbReference type="Pfam" id="PF01163"/>
    </source>
</evidence>
<dbReference type="OrthoDB" id="10258631at2759"/>
<keyword evidence="6" id="KW-0067">ATP-binding</keyword>
<sequence>MVSISHRNAQMYFDRDVRCVYRYFGKRLNLSFNDGEKTVMSMIQIMREATGCHLLT</sequence>
<comment type="catalytic activity">
    <reaction evidence="7">
        <text>L-threonyl-[protein] + ATP = O-phospho-L-threonyl-[protein] + ADP + H(+)</text>
        <dbReference type="Rhea" id="RHEA:46608"/>
        <dbReference type="Rhea" id="RHEA-COMP:11060"/>
        <dbReference type="Rhea" id="RHEA-COMP:11605"/>
        <dbReference type="ChEBI" id="CHEBI:15378"/>
        <dbReference type="ChEBI" id="CHEBI:30013"/>
        <dbReference type="ChEBI" id="CHEBI:30616"/>
        <dbReference type="ChEBI" id="CHEBI:61977"/>
        <dbReference type="ChEBI" id="CHEBI:456216"/>
        <dbReference type="EC" id="2.7.11.1"/>
    </reaction>
</comment>
<evidence type="ECO:0000256" key="8">
    <source>
        <dbReference type="ARBA" id="ARBA00048679"/>
    </source>
</evidence>
<keyword evidence="2" id="KW-0723">Serine/threonine-protein kinase</keyword>
<dbReference type="InterPro" id="IPR018934">
    <property type="entry name" value="RIO_dom"/>
</dbReference>
<keyword evidence="3" id="KW-0808">Transferase</keyword>
<protein>
    <recommendedName>
        <fullName evidence="1">non-specific serine/threonine protein kinase</fullName>
        <ecNumber evidence="1">2.7.11.1</ecNumber>
    </recommendedName>
</protein>
<evidence type="ECO:0000256" key="7">
    <source>
        <dbReference type="ARBA" id="ARBA00047899"/>
    </source>
</evidence>
<feature type="domain" description="RIO-type" evidence="9">
    <location>
        <begin position="1"/>
        <end position="30"/>
    </location>
</feature>
<evidence type="ECO:0000256" key="2">
    <source>
        <dbReference type="ARBA" id="ARBA00022527"/>
    </source>
</evidence>
<evidence type="ECO:0000313" key="10">
    <source>
        <dbReference type="EMBL" id="KMZ64883.1"/>
    </source>
</evidence>
<keyword evidence="5" id="KW-0418">Kinase</keyword>
<keyword evidence="11" id="KW-1185">Reference proteome</keyword>
<organism evidence="10 11">
    <name type="scientific">Zostera marina</name>
    <name type="common">Eelgrass</name>
    <dbReference type="NCBI Taxonomy" id="29655"/>
    <lineage>
        <taxon>Eukaryota</taxon>
        <taxon>Viridiplantae</taxon>
        <taxon>Streptophyta</taxon>
        <taxon>Embryophyta</taxon>
        <taxon>Tracheophyta</taxon>
        <taxon>Spermatophyta</taxon>
        <taxon>Magnoliopsida</taxon>
        <taxon>Liliopsida</taxon>
        <taxon>Zosteraceae</taxon>
        <taxon>Zostera</taxon>
    </lineage>
</organism>
<gene>
    <name evidence="10" type="ORF">ZOSMA_346G00040</name>
</gene>
<evidence type="ECO:0000256" key="6">
    <source>
        <dbReference type="ARBA" id="ARBA00022840"/>
    </source>
</evidence>
<accession>A0A0K9P793</accession>
<evidence type="ECO:0000256" key="4">
    <source>
        <dbReference type="ARBA" id="ARBA00022741"/>
    </source>
</evidence>
<dbReference type="AlphaFoldDB" id="A0A0K9P793"/>
<comment type="caution">
    <text evidence="10">The sequence shown here is derived from an EMBL/GenBank/DDBJ whole genome shotgun (WGS) entry which is preliminary data.</text>
</comment>
<dbReference type="GO" id="GO:0005524">
    <property type="term" value="F:ATP binding"/>
    <property type="evidence" value="ECO:0007669"/>
    <property type="project" value="UniProtKB-KW"/>
</dbReference>
<dbReference type="STRING" id="29655.A0A0K9P793"/>
<dbReference type="Proteomes" id="UP000036987">
    <property type="component" value="Unassembled WGS sequence"/>
</dbReference>
<dbReference type="EMBL" id="LFYR01001092">
    <property type="protein sequence ID" value="KMZ64883.1"/>
    <property type="molecule type" value="Genomic_DNA"/>
</dbReference>
<keyword evidence="4" id="KW-0547">Nucleotide-binding</keyword>
<evidence type="ECO:0000256" key="3">
    <source>
        <dbReference type="ARBA" id="ARBA00022679"/>
    </source>
</evidence>
<reference evidence="11" key="1">
    <citation type="journal article" date="2016" name="Nature">
        <title>The genome of the seagrass Zostera marina reveals angiosperm adaptation to the sea.</title>
        <authorList>
            <person name="Olsen J.L."/>
            <person name="Rouze P."/>
            <person name="Verhelst B."/>
            <person name="Lin Y.-C."/>
            <person name="Bayer T."/>
            <person name="Collen J."/>
            <person name="Dattolo E."/>
            <person name="De Paoli E."/>
            <person name="Dittami S."/>
            <person name="Maumus F."/>
            <person name="Michel G."/>
            <person name="Kersting A."/>
            <person name="Lauritano C."/>
            <person name="Lohaus R."/>
            <person name="Toepel M."/>
            <person name="Tonon T."/>
            <person name="Vanneste K."/>
            <person name="Amirebrahimi M."/>
            <person name="Brakel J."/>
            <person name="Bostroem C."/>
            <person name="Chovatia M."/>
            <person name="Grimwood J."/>
            <person name="Jenkins J.W."/>
            <person name="Jueterbock A."/>
            <person name="Mraz A."/>
            <person name="Stam W.T."/>
            <person name="Tice H."/>
            <person name="Bornberg-Bauer E."/>
            <person name="Green P.J."/>
            <person name="Pearson G.A."/>
            <person name="Procaccini G."/>
            <person name="Duarte C.M."/>
            <person name="Schmutz J."/>
            <person name="Reusch T.B.H."/>
            <person name="Van de Peer Y."/>
        </authorList>
    </citation>
    <scope>NUCLEOTIDE SEQUENCE [LARGE SCALE GENOMIC DNA]</scope>
    <source>
        <strain evidence="11">cv. Finnish</strain>
    </source>
</reference>
<evidence type="ECO:0000256" key="1">
    <source>
        <dbReference type="ARBA" id="ARBA00012513"/>
    </source>
</evidence>
<dbReference type="Gene3D" id="1.10.510.10">
    <property type="entry name" value="Transferase(Phosphotransferase) domain 1"/>
    <property type="match status" value="1"/>
</dbReference>
<name>A0A0K9P793_ZOSMR</name>